<dbReference type="InterPro" id="IPR001969">
    <property type="entry name" value="Aspartic_peptidase_AS"/>
</dbReference>
<dbReference type="AlphaFoldDB" id="B4VJJ2"/>
<evidence type="ECO:0008006" key="3">
    <source>
        <dbReference type="Google" id="ProtNLM"/>
    </source>
</evidence>
<keyword evidence="2" id="KW-1185">Reference proteome</keyword>
<dbReference type="GO" id="GO:0006508">
    <property type="term" value="P:proteolysis"/>
    <property type="evidence" value="ECO:0007669"/>
    <property type="project" value="InterPro"/>
</dbReference>
<proteinExistence type="predicted"/>
<dbReference type="eggNOG" id="COG5550">
    <property type="taxonomic scope" value="Bacteria"/>
</dbReference>
<dbReference type="PROSITE" id="PS00141">
    <property type="entry name" value="ASP_PROTEASE"/>
    <property type="match status" value="1"/>
</dbReference>
<accession>B4VJJ2</accession>
<dbReference type="EMBL" id="DS989842">
    <property type="protein sequence ID" value="EDX78186.1"/>
    <property type="molecule type" value="Genomic_DNA"/>
</dbReference>
<sequence>MLATHTEFIATHTEFIATHTKFIATHTEFIATHAEFIATHTEFIATHTEFTAIHTEFIATHAEFIATHTKFIATHTKFKCMTNYRLLTDEKKSAIALQYLLQCMEEISPIFQEDTIMSIQSQNTMGKVFTQLTIINRADQIRAEDGTIAPEQIRSLTLENVLVDTGATTLCLPSDAIASLGLKILKEVDVATAMGIGKARIFRDATLSIFGREGTFECLELPGGADALLGVIPLEALGLDIDVQNQTLKPLPISPTDTYLTIL</sequence>
<organism evidence="1 2">
    <name type="scientific">Coleofasciculus chthonoplastes PCC 7420</name>
    <dbReference type="NCBI Taxonomy" id="118168"/>
    <lineage>
        <taxon>Bacteria</taxon>
        <taxon>Bacillati</taxon>
        <taxon>Cyanobacteriota</taxon>
        <taxon>Cyanophyceae</taxon>
        <taxon>Coleofasciculales</taxon>
        <taxon>Coleofasciculaceae</taxon>
        <taxon>Coleofasciculus</taxon>
    </lineage>
</organism>
<evidence type="ECO:0000313" key="1">
    <source>
        <dbReference type="EMBL" id="EDX78186.1"/>
    </source>
</evidence>
<name>B4VJJ2_9CYAN</name>
<reference evidence="1 2" key="1">
    <citation type="submission" date="2008-07" db="EMBL/GenBank/DDBJ databases">
        <authorList>
            <person name="Tandeau de Marsac N."/>
            <person name="Ferriera S."/>
            <person name="Johnson J."/>
            <person name="Kravitz S."/>
            <person name="Beeson K."/>
            <person name="Sutton G."/>
            <person name="Rogers Y.-H."/>
            <person name="Friedman R."/>
            <person name="Frazier M."/>
            <person name="Venter J.C."/>
        </authorList>
    </citation>
    <scope>NUCLEOTIDE SEQUENCE [LARGE SCALE GENOMIC DNA]</scope>
    <source>
        <strain evidence="1 2">PCC 7420</strain>
    </source>
</reference>
<protein>
    <recommendedName>
        <fullName evidence="3">Aspartyl protease</fullName>
    </recommendedName>
</protein>
<gene>
    <name evidence="1" type="ORF">MC7420_7924</name>
</gene>
<evidence type="ECO:0000313" key="2">
    <source>
        <dbReference type="Proteomes" id="UP000003835"/>
    </source>
</evidence>
<dbReference type="InterPro" id="IPR021109">
    <property type="entry name" value="Peptidase_aspartic_dom_sf"/>
</dbReference>
<dbReference type="STRING" id="118168.MC7420_7924"/>
<dbReference type="Proteomes" id="UP000003835">
    <property type="component" value="Unassembled WGS sequence"/>
</dbReference>
<dbReference type="HOGENOM" id="CLU_1056510_0_0_3"/>
<dbReference type="Gene3D" id="2.40.70.10">
    <property type="entry name" value="Acid Proteases"/>
    <property type="match status" value="1"/>
</dbReference>
<dbReference type="GO" id="GO:0004190">
    <property type="term" value="F:aspartic-type endopeptidase activity"/>
    <property type="evidence" value="ECO:0007669"/>
    <property type="project" value="InterPro"/>
</dbReference>